<organism evidence="2 4">
    <name type="scientific">Lysinibacillus sphaericus</name>
    <name type="common">Bacillus sphaericus</name>
    <dbReference type="NCBI Taxonomy" id="1421"/>
    <lineage>
        <taxon>Bacteria</taxon>
        <taxon>Bacillati</taxon>
        <taxon>Bacillota</taxon>
        <taxon>Bacilli</taxon>
        <taxon>Bacillales</taxon>
        <taxon>Bacillaceae</taxon>
        <taxon>Lysinibacillus</taxon>
    </lineage>
</organism>
<gene>
    <name evidence="2" type="ORF">LS41612_13025</name>
    <name evidence="3" type="ORF">NCTC10338_02103</name>
</gene>
<reference evidence="3 5" key="2">
    <citation type="submission" date="2018-06" db="EMBL/GenBank/DDBJ databases">
        <authorList>
            <consortium name="Pathogen Informatics"/>
            <person name="Doyle S."/>
        </authorList>
    </citation>
    <scope>NUCLEOTIDE SEQUENCE [LARGE SCALE GENOMIC DNA]</scope>
    <source>
        <strain evidence="3 5">NCTC10338</strain>
    </source>
</reference>
<reference evidence="2 4" key="1">
    <citation type="submission" date="2017-03" db="EMBL/GenBank/DDBJ databases">
        <title>The whole genome sequencing and assembly of Lysinibacillus sphaericus DSM 28T strain.</title>
        <authorList>
            <person name="Lee Y.-J."/>
            <person name="Yi H."/>
            <person name="Bahn Y.-S."/>
            <person name="Kim J.F."/>
            <person name="Lee D.-W."/>
        </authorList>
    </citation>
    <scope>NUCLEOTIDE SEQUENCE [LARGE SCALE GENOMIC DNA]</scope>
    <source>
        <strain evidence="2 4">DSM 28</strain>
    </source>
</reference>
<keyword evidence="1" id="KW-1133">Transmembrane helix</keyword>
<evidence type="ECO:0000313" key="4">
    <source>
        <dbReference type="Proteomes" id="UP000238825"/>
    </source>
</evidence>
<sequence length="60" mass="7005">MSYKYNKYVSFITAITLLLLILFFTNKVSKEVFFLLFAPLSIAMLILGFLAFRNALKDKY</sequence>
<feature type="transmembrane region" description="Helical" evidence="1">
    <location>
        <begin position="7"/>
        <end position="26"/>
    </location>
</feature>
<accession>A0A2S0K1D6</accession>
<evidence type="ECO:0000313" key="5">
    <source>
        <dbReference type="Proteomes" id="UP000255295"/>
    </source>
</evidence>
<keyword evidence="1" id="KW-0812">Transmembrane</keyword>
<proteinExistence type="predicted"/>
<protein>
    <submittedName>
        <fullName evidence="2">Uncharacterized protein</fullName>
    </submittedName>
</protein>
<feature type="transmembrane region" description="Helical" evidence="1">
    <location>
        <begin position="32"/>
        <end position="52"/>
    </location>
</feature>
<dbReference type="EMBL" id="UFSZ01000001">
    <property type="protein sequence ID" value="SUV17016.1"/>
    <property type="molecule type" value="Genomic_DNA"/>
</dbReference>
<keyword evidence="1" id="KW-0472">Membrane</keyword>
<dbReference type="EMBL" id="CP019980">
    <property type="protein sequence ID" value="AVK97119.1"/>
    <property type="molecule type" value="Genomic_DNA"/>
</dbReference>
<dbReference type="Proteomes" id="UP000238825">
    <property type="component" value="Chromosome"/>
</dbReference>
<evidence type="ECO:0000313" key="2">
    <source>
        <dbReference type="EMBL" id="AVK97119.1"/>
    </source>
</evidence>
<name>A0A2S0K1D6_LYSSH</name>
<dbReference type="Proteomes" id="UP000255295">
    <property type="component" value="Unassembled WGS sequence"/>
</dbReference>
<dbReference type="AlphaFoldDB" id="A0A2S0K1D6"/>
<evidence type="ECO:0000313" key="3">
    <source>
        <dbReference type="EMBL" id="SUV17016.1"/>
    </source>
</evidence>
<evidence type="ECO:0000256" key="1">
    <source>
        <dbReference type="SAM" id="Phobius"/>
    </source>
</evidence>